<dbReference type="SUPFAM" id="SSF69593">
    <property type="entry name" value="Glycerol-3-phosphate (1)-acyltransferase"/>
    <property type="match status" value="1"/>
</dbReference>
<accession>A0A9D9IS95</accession>
<feature type="transmembrane region" description="Helical" evidence="1">
    <location>
        <begin position="268"/>
        <end position="286"/>
    </location>
</feature>
<keyword evidence="1" id="KW-0812">Transmembrane</keyword>
<feature type="transmembrane region" description="Helical" evidence="1">
    <location>
        <begin position="749"/>
        <end position="769"/>
    </location>
</feature>
<dbReference type="PANTHER" id="PTHR33406">
    <property type="entry name" value="MEMBRANE PROTEIN MJ1562-RELATED"/>
    <property type="match status" value="1"/>
</dbReference>
<dbReference type="EMBL" id="JADILZ010000040">
    <property type="protein sequence ID" value="MBO8478109.1"/>
    <property type="molecule type" value="Genomic_DNA"/>
</dbReference>
<evidence type="ECO:0000313" key="3">
    <source>
        <dbReference type="EMBL" id="MBO8478109.1"/>
    </source>
</evidence>
<dbReference type="InterPro" id="IPR050545">
    <property type="entry name" value="Mycobact_MmpL"/>
</dbReference>
<feature type="transmembrane region" description="Helical" evidence="1">
    <location>
        <begin position="17"/>
        <end position="35"/>
    </location>
</feature>
<keyword evidence="1" id="KW-1133">Transmembrane helix</keyword>
<feature type="transmembrane region" description="Helical" evidence="1">
    <location>
        <begin position="293"/>
        <end position="313"/>
    </location>
</feature>
<dbReference type="Pfam" id="PF13649">
    <property type="entry name" value="Methyltransf_25"/>
    <property type="match status" value="1"/>
</dbReference>
<protein>
    <submittedName>
        <fullName evidence="3">1-acyl-sn-glycerol-3-phosphate acyltransferase</fullName>
    </submittedName>
</protein>
<feature type="transmembrane region" description="Helical" evidence="1">
    <location>
        <begin position="855"/>
        <end position="877"/>
    </location>
</feature>
<feature type="transmembrane region" description="Helical" evidence="1">
    <location>
        <begin position="823"/>
        <end position="843"/>
    </location>
</feature>
<feature type="transmembrane region" description="Helical" evidence="1">
    <location>
        <begin position="656"/>
        <end position="673"/>
    </location>
</feature>
<evidence type="ECO:0000259" key="2">
    <source>
        <dbReference type="SMART" id="SM00563"/>
    </source>
</evidence>
<feature type="transmembrane region" description="Helical" evidence="1">
    <location>
        <begin position="319"/>
        <end position="341"/>
    </location>
</feature>
<dbReference type="GO" id="GO:0005886">
    <property type="term" value="C:plasma membrane"/>
    <property type="evidence" value="ECO:0007669"/>
    <property type="project" value="TreeGrafter"/>
</dbReference>
<keyword evidence="3" id="KW-0012">Acyltransferase</keyword>
<keyword evidence="3" id="KW-0808">Transferase</keyword>
<dbReference type="InterPro" id="IPR041698">
    <property type="entry name" value="Methyltransf_25"/>
</dbReference>
<keyword evidence="1" id="KW-0472">Membrane</keyword>
<reference evidence="3" key="1">
    <citation type="submission" date="2020-10" db="EMBL/GenBank/DDBJ databases">
        <authorList>
            <person name="Gilroy R."/>
        </authorList>
    </citation>
    <scope>NUCLEOTIDE SEQUENCE</scope>
    <source>
        <strain evidence="3">2478</strain>
    </source>
</reference>
<dbReference type="SMART" id="SM00563">
    <property type="entry name" value="PlsC"/>
    <property type="match status" value="1"/>
</dbReference>
<dbReference type="CDD" id="cd02440">
    <property type="entry name" value="AdoMet_MTases"/>
    <property type="match status" value="1"/>
</dbReference>
<feature type="transmembrane region" description="Helical" evidence="1">
    <location>
        <begin position="898"/>
        <end position="921"/>
    </location>
</feature>
<feature type="transmembrane region" description="Helical" evidence="1">
    <location>
        <begin position="680"/>
        <end position="702"/>
    </location>
</feature>
<dbReference type="CDD" id="cd07989">
    <property type="entry name" value="LPLAT_AGPAT-like"/>
    <property type="match status" value="1"/>
</dbReference>
<comment type="caution">
    <text evidence="3">The sequence shown here is derived from an EMBL/GenBank/DDBJ whole genome shotgun (WGS) entry which is preliminary data.</text>
</comment>
<dbReference type="Gene3D" id="1.20.1640.10">
    <property type="entry name" value="Multidrug efflux transporter AcrB transmembrane domain"/>
    <property type="match status" value="2"/>
</dbReference>
<sequence length="1276" mass="142967">MGMIFISIYRYFRKHRGVFYAVMGLSSVIFALFASRVEFEENINSFLPDDGDSHLAVEVFDKLTVKDKIVVMVSGSSDRDSLISAADGIAASLKNSEGAGLIRDIMSRVDNSVVREASEMVYSHLPVFMDSTSYARLDSLTAPDAIRERVRGAYAGLFLPSGLVTKEFILKDPLSLASPVLERLRDFQVESDYAVYGGHLFSRDGSTLLMVITPVYGTGSTGMNKPLIETIEKELEKAREASPSLDIEYFGGPSVGVYNAMQIKKDTFLTSAVALIVIITFISLAFKKKRSIPLILAPVLYGALFSLAAVFFIKGDISAIAVGAGSSVLGIALSYSIHVLAHQNHVRNVEQLIKELAYPLTVGSFTTIGAFLGLLFTSSALLQDFGLFASLALVGTTLFCLVFLPQFLEGQEDEPQGRLLSILERFNAIRFDKSKFLLVFLSVLAVVCVFTSRRVPFDDNLNSINYEPEHLAEAEARLASLSDGDSKNVLFVSVGKTVGEASEQYARTDSILSYFAGRGYIDGFSSAERFVVPRSVQMERIAMWNRYWTPEKKAEVMENIRRAAVETGFRENSFDGFSGLLDREYSPVDYEEASVSGLFGNWMAFSDSLVMLISNVRIPDSSKEEVYGSFVSEPSTVVFDRSYFVQKWVSAVNDDFYLVLYISSLLVFFALWLSYGRLELALLSFLPMFVSWIIIIGIMGMFGMKFNIINIILSTFIFGIGDDFSIFIMDGLVSKYKYGRDLLSHHKTAIFFSAFTILVGIGSLIFAGHPALKSIAVISIFGIVAVVLVAYIIQPVIFRIFISSPVSRGFPPFTISGILRSAVLFFLFIVGCLLASALIFPLYLVPVRKKRKRLLVSWIMHYSCRMLVSLAVFLDFVKSNPYGETFSKPCIIIANHQSFLDIILMLALTPKVVMLTNSWVWRSPLFGRMIHYAGFVCTDSGYEHVCGHIREMLDDGYKVAVFPEGTRSADGEIRRFHNGAFYIAGKTGADIVPVIFYGHWMALPKSRPFYFRRATVGCRILERISPHDISFGSSPGERARAVCSYMRSRYREMCREYGTARNPYFRESLIGGYIYKGPVTEWYMRVKLKMEDYYCFFDSVVPEKGQVTDIGCGMGALCHMLSMLSPSREVTGIDYDEDKIAIASNIHIRESRAVFICADASESCLPESDVFIMNDMLHYLEDRKQDDLVARCVERLRPHGIIVIRDGNSESVEKHRLTRLTEMFSTEILKFNKTSGPLHFIGRSKVQEWARKYGLVLREADNDRYTSNKIYILTGK</sequence>
<dbReference type="PANTHER" id="PTHR33406:SF13">
    <property type="entry name" value="MEMBRANE PROTEIN YDFJ"/>
    <property type="match status" value="1"/>
</dbReference>
<evidence type="ECO:0000256" key="1">
    <source>
        <dbReference type="SAM" id="Phobius"/>
    </source>
</evidence>
<organism evidence="3 4">
    <name type="scientific">Candidatus Cryptobacteroides excrementipullorum</name>
    <dbReference type="NCBI Taxonomy" id="2840761"/>
    <lineage>
        <taxon>Bacteria</taxon>
        <taxon>Pseudomonadati</taxon>
        <taxon>Bacteroidota</taxon>
        <taxon>Bacteroidia</taxon>
        <taxon>Bacteroidales</taxon>
        <taxon>Candidatus Cryptobacteroides</taxon>
    </lineage>
</organism>
<feature type="transmembrane region" description="Helical" evidence="1">
    <location>
        <begin position="708"/>
        <end position="728"/>
    </location>
</feature>
<feature type="transmembrane region" description="Helical" evidence="1">
    <location>
        <begin position="775"/>
        <end position="802"/>
    </location>
</feature>
<evidence type="ECO:0000313" key="4">
    <source>
        <dbReference type="Proteomes" id="UP000823771"/>
    </source>
</evidence>
<dbReference type="Proteomes" id="UP000823771">
    <property type="component" value="Unassembled WGS sequence"/>
</dbReference>
<name>A0A9D9IS95_9BACT</name>
<dbReference type="Gene3D" id="3.40.50.150">
    <property type="entry name" value="Vaccinia Virus protein VP39"/>
    <property type="match status" value="1"/>
</dbReference>
<dbReference type="InterPro" id="IPR029063">
    <property type="entry name" value="SAM-dependent_MTases_sf"/>
</dbReference>
<dbReference type="AlphaFoldDB" id="A0A9D9IS95"/>
<dbReference type="SUPFAM" id="SSF82866">
    <property type="entry name" value="Multidrug efflux transporter AcrB transmembrane domain"/>
    <property type="match status" value="2"/>
</dbReference>
<dbReference type="GO" id="GO:0016746">
    <property type="term" value="F:acyltransferase activity"/>
    <property type="evidence" value="ECO:0007669"/>
    <property type="project" value="UniProtKB-KW"/>
</dbReference>
<dbReference type="SUPFAM" id="SSF53335">
    <property type="entry name" value="S-adenosyl-L-methionine-dependent methyltransferases"/>
    <property type="match status" value="1"/>
</dbReference>
<feature type="transmembrane region" description="Helical" evidence="1">
    <location>
        <begin position="387"/>
        <end position="408"/>
    </location>
</feature>
<dbReference type="Pfam" id="PF01553">
    <property type="entry name" value="Acyltransferase"/>
    <property type="match status" value="1"/>
</dbReference>
<gene>
    <name evidence="3" type="ORF">IAB80_04410</name>
</gene>
<feature type="domain" description="Phospholipid/glycerol acyltransferase" evidence="2">
    <location>
        <begin position="890"/>
        <end position="999"/>
    </location>
</feature>
<feature type="transmembrane region" description="Helical" evidence="1">
    <location>
        <begin position="362"/>
        <end position="381"/>
    </location>
</feature>
<dbReference type="InterPro" id="IPR002123">
    <property type="entry name" value="Plipid/glycerol_acylTrfase"/>
</dbReference>
<reference evidence="3" key="2">
    <citation type="journal article" date="2021" name="PeerJ">
        <title>Extensive microbial diversity within the chicken gut microbiome revealed by metagenomics and culture.</title>
        <authorList>
            <person name="Gilroy R."/>
            <person name="Ravi A."/>
            <person name="Getino M."/>
            <person name="Pursley I."/>
            <person name="Horton D.L."/>
            <person name="Alikhan N.F."/>
            <person name="Baker D."/>
            <person name="Gharbi K."/>
            <person name="Hall N."/>
            <person name="Watson M."/>
            <person name="Adriaenssens E.M."/>
            <person name="Foster-Nyarko E."/>
            <person name="Jarju S."/>
            <person name="Secka A."/>
            <person name="Antonio M."/>
            <person name="Oren A."/>
            <person name="Chaudhuri R.R."/>
            <person name="La Ragione R."/>
            <person name="Hildebrand F."/>
            <person name="Pallen M.J."/>
        </authorList>
    </citation>
    <scope>NUCLEOTIDE SEQUENCE</scope>
    <source>
        <strain evidence="3">2478</strain>
    </source>
</reference>
<proteinExistence type="predicted"/>